<sequence length="342" mass="39717">MQRVLETTTNSMENTMPQITRKISCTQLFLCHNRPFQAFKSIKSFLQKINCQITDQDVDKVLKEWQDLKALTYSKIWKNRNASDVDSDEDYGEHIANVGTILHSVWHASKHNCVIENVFSVRLHAGKPNLILFQNKPLLSEVLVLFELQQYIPRAEHILICNKNTTEEEVICLIFRAITNDKRIKMAITTKMDWNSAKPLYCLVYPEKLALSTLKQVCDVVQDLLLNSVQVEKLKHCLYTFVVMSCDSDNSLCKILEPFELSLSNKSFQTLPNQLLSQLYRNLWTNNQKHDIGTKPPWIQLYTSEQVAMGKSTLIQRDIQRIREIHRAKTVHKICVAFNNYE</sequence>
<dbReference type="EMBL" id="ASPP01040939">
    <property type="protein sequence ID" value="ETO00472.1"/>
    <property type="molecule type" value="Genomic_DNA"/>
</dbReference>
<accession>X6LH84</accession>
<gene>
    <name evidence="1" type="ORF">RFI_36972</name>
</gene>
<proteinExistence type="predicted"/>
<dbReference type="AlphaFoldDB" id="X6LH84"/>
<comment type="caution">
    <text evidence="1">The sequence shown here is derived from an EMBL/GenBank/DDBJ whole genome shotgun (WGS) entry which is preliminary data.</text>
</comment>
<organism evidence="1 2">
    <name type="scientific">Reticulomyxa filosa</name>
    <dbReference type="NCBI Taxonomy" id="46433"/>
    <lineage>
        <taxon>Eukaryota</taxon>
        <taxon>Sar</taxon>
        <taxon>Rhizaria</taxon>
        <taxon>Retaria</taxon>
        <taxon>Foraminifera</taxon>
        <taxon>Monothalamids</taxon>
        <taxon>Reticulomyxidae</taxon>
        <taxon>Reticulomyxa</taxon>
    </lineage>
</organism>
<protein>
    <submittedName>
        <fullName evidence="1">Uncharacterized protein</fullName>
    </submittedName>
</protein>
<name>X6LH84_RETFI</name>
<dbReference type="Proteomes" id="UP000023152">
    <property type="component" value="Unassembled WGS sequence"/>
</dbReference>
<keyword evidence="2" id="KW-1185">Reference proteome</keyword>
<evidence type="ECO:0000313" key="2">
    <source>
        <dbReference type="Proteomes" id="UP000023152"/>
    </source>
</evidence>
<reference evidence="1 2" key="1">
    <citation type="journal article" date="2013" name="Curr. Biol.">
        <title>The Genome of the Foraminiferan Reticulomyxa filosa.</title>
        <authorList>
            <person name="Glockner G."/>
            <person name="Hulsmann N."/>
            <person name="Schleicher M."/>
            <person name="Noegel A.A."/>
            <person name="Eichinger L."/>
            <person name="Gallinger C."/>
            <person name="Pawlowski J."/>
            <person name="Sierra R."/>
            <person name="Euteneuer U."/>
            <person name="Pillet L."/>
            <person name="Moustafa A."/>
            <person name="Platzer M."/>
            <person name="Groth M."/>
            <person name="Szafranski K."/>
            <person name="Schliwa M."/>
        </authorList>
    </citation>
    <scope>NUCLEOTIDE SEQUENCE [LARGE SCALE GENOMIC DNA]</scope>
</reference>
<dbReference type="OrthoDB" id="6142015at2759"/>
<evidence type="ECO:0000313" key="1">
    <source>
        <dbReference type="EMBL" id="ETO00472.1"/>
    </source>
</evidence>